<organism evidence="3 4">
    <name type="scientific">Bradyrhizobium cajani</name>
    <dbReference type="NCBI Taxonomy" id="1928661"/>
    <lineage>
        <taxon>Bacteria</taxon>
        <taxon>Pseudomonadati</taxon>
        <taxon>Pseudomonadota</taxon>
        <taxon>Alphaproteobacteria</taxon>
        <taxon>Hyphomicrobiales</taxon>
        <taxon>Nitrobacteraceae</taxon>
        <taxon>Bradyrhizobium</taxon>
    </lineage>
</organism>
<sequence length="448" mass="48439">MFGDVAMRLRFPALPIILVSAVAFWLSAVQIAVAQSNSSTDPDILAAYVYRYADYYLPYAIQASTAYNPVGTLNAMRDAGLGGEVDYAVQSAIPASQEDLRGHARKIFKPWRYQFGSDAYLDCIEWTDACKAAYEKRGWDFGSGPTYQVWARTRTAARGACSEVSIAFRGTMGLSGGDWFSNFSRFGSPYDDYYKQLQRNIDTIMKQIQSLDCYRRAGRKPQIVSTGHSLGAGLAQFVALATKSRGPRIAKVLAFDPSPVTGAHLVNKALLAENAQGLVIDRVYESGEVLSYARAAVQEYPRSSSRCNPQVRTVEVKAARGSAVGLHGMELLATNLADLTYNDGNPLGYRAPATQVGNCGIIYRPDSDEEMIARDGNRRFGGLGPVYARRAGRLVASYPVKPARLGGNARSGSHKQNGESRAGVTTSVASNAFALATGSAFGSTPLPR</sequence>
<evidence type="ECO:0000256" key="1">
    <source>
        <dbReference type="SAM" id="MobiDB-lite"/>
    </source>
</evidence>
<evidence type="ECO:0000313" key="3">
    <source>
        <dbReference type="EMBL" id="MVT74876.1"/>
    </source>
</evidence>
<dbReference type="InterPro" id="IPR002921">
    <property type="entry name" value="Fungal_lipase-type"/>
</dbReference>
<evidence type="ECO:0000313" key="4">
    <source>
        <dbReference type="Proteomes" id="UP000449969"/>
    </source>
</evidence>
<dbReference type="SUPFAM" id="SSF53474">
    <property type="entry name" value="alpha/beta-Hydrolases"/>
    <property type="match status" value="1"/>
</dbReference>
<feature type="domain" description="Fungal lipase-type" evidence="2">
    <location>
        <begin position="166"/>
        <end position="255"/>
    </location>
</feature>
<comment type="caution">
    <text evidence="3">The sequence shown here is derived from an EMBL/GenBank/DDBJ whole genome shotgun (WGS) entry which is preliminary data.</text>
</comment>
<evidence type="ECO:0000259" key="2">
    <source>
        <dbReference type="Pfam" id="PF01764"/>
    </source>
</evidence>
<dbReference type="Gene3D" id="3.40.50.1820">
    <property type="entry name" value="alpha/beta hydrolase"/>
    <property type="match status" value="1"/>
</dbReference>
<feature type="region of interest" description="Disordered" evidence="1">
    <location>
        <begin position="403"/>
        <end position="424"/>
    </location>
</feature>
<keyword evidence="4" id="KW-1185">Reference proteome</keyword>
<reference evidence="3 4" key="1">
    <citation type="submission" date="2019-12" db="EMBL/GenBank/DDBJ databases">
        <title>Draft genome sequences Bradyrhizobium cajani AMBPC1010, Bradyrhizobium pachyrhizi AMBPC1040 and Bradyrhizobium yuanmingense ALSPC3051, three plant growth promoting strains isolated from nodules of Cajanus cajan L. in Dominican Republic.</title>
        <authorList>
            <person name="Flores-Felix J.D."/>
            <person name="Araujo J."/>
            <person name="Diaz-Alcantara C."/>
            <person name="Gonzalez-Andres F."/>
            <person name="Velazquez E."/>
        </authorList>
    </citation>
    <scope>NUCLEOTIDE SEQUENCE [LARGE SCALE GENOMIC DNA]</scope>
    <source>
        <strain evidence="3 4">1010</strain>
    </source>
</reference>
<dbReference type="EMBL" id="WQNE01000013">
    <property type="protein sequence ID" value="MVT74876.1"/>
    <property type="molecule type" value="Genomic_DNA"/>
</dbReference>
<proteinExistence type="predicted"/>
<dbReference type="Pfam" id="PF01764">
    <property type="entry name" value="Lipase_3"/>
    <property type="match status" value="1"/>
</dbReference>
<dbReference type="GO" id="GO:0006629">
    <property type="term" value="P:lipid metabolic process"/>
    <property type="evidence" value="ECO:0007669"/>
    <property type="project" value="InterPro"/>
</dbReference>
<dbReference type="Proteomes" id="UP000449969">
    <property type="component" value="Unassembled WGS sequence"/>
</dbReference>
<dbReference type="InterPro" id="IPR029058">
    <property type="entry name" value="AB_hydrolase_fold"/>
</dbReference>
<dbReference type="AlphaFoldDB" id="A0A844T9F9"/>
<accession>A0A844T9F9</accession>
<gene>
    <name evidence="3" type="ORF">GPL20_17845</name>
</gene>
<protein>
    <recommendedName>
        <fullName evidence="2">Fungal lipase-type domain-containing protein</fullName>
    </recommendedName>
</protein>
<name>A0A844T9F9_9BRAD</name>